<protein>
    <recommendedName>
        <fullName evidence="3">Bacteriophage abortive infection AbiH family protein</fullName>
    </recommendedName>
</protein>
<reference evidence="1 2" key="1">
    <citation type="submission" date="2020-07" db="EMBL/GenBank/DDBJ databases">
        <title>Complete genome and description of Chryseobacterium manosquense strain Marseille-Q2069 sp. nov.</title>
        <authorList>
            <person name="Boxberger M."/>
        </authorList>
    </citation>
    <scope>NUCLEOTIDE SEQUENCE [LARGE SCALE GENOMIC DNA]</scope>
    <source>
        <strain evidence="1 2">Marseille-Q2069</strain>
    </source>
</reference>
<dbReference type="Proteomes" id="UP000516438">
    <property type="component" value="Chromosome"/>
</dbReference>
<name>A0A7H1DV92_9FLAO</name>
<dbReference type="Pfam" id="PF14253">
    <property type="entry name" value="AbiH"/>
    <property type="match status" value="1"/>
</dbReference>
<evidence type="ECO:0000313" key="2">
    <source>
        <dbReference type="Proteomes" id="UP000516438"/>
    </source>
</evidence>
<evidence type="ECO:0008006" key="3">
    <source>
        <dbReference type="Google" id="ProtNLM"/>
    </source>
</evidence>
<proteinExistence type="predicted"/>
<sequence>MPKILITGNGFDLGFNLPTSYDDFISILSYLEAHQTFNFHEIYSNCRNFEDLENSYSDSIEFSIEEITILKEKLADNLWFQFFKNEKKIDSWIDFENRIEYLLKLLISSISKLKESIFSQSPIDKSLKIYDSKTLNNNVVALNVLDFFGIISLRSRDNYGWHLKKEFLVERYDFYIDINTDKIIEFLVSQLDDFKLIFNSYFSLFVLPLYGKSKLNIESNFFNLIHYHFTFNYTPTFEKFYSTNVKTNYLHGKINSNVNNIVLGIDDLPEKVENRDLFFPFTKYFQKLNCDTDFHFLNEIKDIETSTTLTNYVFFFWGHSLDQSDKEYINEVFDIVRDYKGRKNKIVIVYHSKSSKARLLQNLLKIRGKVDILKKMRQKKLIFCHLDSQELKTEINRDIVERITI</sequence>
<dbReference type="InterPro" id="IPR025935">
    <property type="entry name" value="AbiH"/>
</dbReference>
<keyword evidence="2" id="KW-1185">Reference proteome</keyword>
<organism evidence="1 2">
    <name type="scientific">Chryseobacterium manosquense</name>
    <dbReference type="NCBI Taxonomy" id="2754694"/>
    <lineage>
        <taxon>Bacteria</taxon>
        <taxon>Pseudomonadati</taxon>
        <taxon>Bacteroidota</taxon>
        <taxon>Flavobacteriia</taxon>
        <taxon>Flavobacteriales</taxon>
        <taxon>Weeksellaceae</taxon>
        <taxon>Chryseobacterium group</taxon>
        <taxon>Chryseobacterium</taxon>
    </lineage>
</organism>
<accession>A0A7H1DV92</accession>
<evidence type="ECO:0000313" key="1">
    <source>
        <dbReference type="EMBL" id="QNS40900.1"/>
    </source>
</evidence>
<dbReference type="RefSeq" id="WP_188320845.1">
    <property type="nucleotide sequence ID" value="NZ_CP060203.1"/>
</dbReference>
<gene>
    <name evidence="1" type="ORF">H0S70_11115</name>
</gene>
<dbReference type="EMBL" id="CP060203">
    <property type="protein sequence ID" value="QNS40900.1"/>
    <property type="molecule type" value="Genomic_DNA"/>
</dbReference>
<dbReference type="KEGG" id="cmaq:H0S70_11115"/>
<dbReference type="AlphaFoldDB" id="A0A7H1DV92"/>